<dbReference type="STRING" id="1116391.PM3016_6042"/>
<reference evidence="2 3" key="1">
    <citation type="journal article" date="2012" name="J. Bacteriol.">
        <title>Complete Genome Sequence of Paenibacillus mucilaginosus 3016, a Bacterium Functional as Microbial Fertilizer.</title>
        <authorList>
            <person name="Ma M."/>
            <person name="Wang Z."/>
            <person name="Li L."/>
            <person name="Jiang X."/>
            <person name="Guan D."/>
            <person name="Cao F."/>
            <person name="Chen H."/>
            <person name="Wang X."/>
            <person name="Shen D."/>
            <person name="Du B."/>
            <person name="Li J."/>
        </authorList>
    </citation>
    <scope>NUCLEOTIDE SEQUENCE [LARGE SCALE GENOMIC DNA]</scope>
    <source>
        <strain evidence="2 3">3016</strain>
    </source>
</reference>
<dbReference type="HOGENOM" id="CLU_2975072_0_0_9"/>
<evidence type="ECO:0000313" key="3">
    <source>
        <dbReference type="Proteomes" id="UP000007523"/>
    </source>
</evidence>
<evidence type="ECO:0000313" key="2">
    <source>
        <dbReference type="EMBL" id="AFC32691.1"/>
    </source>
</evidence>
<protein>
    <submittedName>
        <fullName evidence="2">Uncharacterized protein</fullName>
    </submittedName>
</protein>
<proteinExistence type="predicted"/>
<feature type="region of interest" description="Disordered" evidence="1">
    <location>
        <begin position="33"/>
        <end position="58"/>
    </location>
</feature>
<dbReference type="KEGG" id="pmq:PM3016_6042"/>
<dbReference type="Proteomes" id="UP000007523">
    <property type="component" value="Chromosome"/>
</dbReference>
<dbReference type="AlphaFoldDB" id="H6NQG7"/>
<gene>
    <name evidence="2" type="ORF">PM3016_6042</name>
</gene>
<name>H6NQG7_9BACL</name>
<sequence length="58" mass="6055">MHSVRGPARRPKVGMTKAAFGINGSLFEPKPGLLPAPPLRRSGRTGGVFGLARTGKSL</sequence>
<keyword evidence="3" id="KW-1185">Reference proteome</keyword>
<accession>H6NQG7</accession>
<evidence type="ECO:0000256" key="1">
    <source>
        <dbReference type="SAM" id="MobiDB-lite"/>
    </source>
</evidence>
<dbReference type="EMBL" id="CP003235">
    <property type="protein sequence ID" value="AFC32691.1"/>
    <property type="molecule type" value="Genomic_DNA"/>
</dbReference>
<organism evidence="2 3">
    <name type="scientific">Paenibacillus mucilaginosus 3016</name>
    <dbReference type="NCBI Taxonomy" id="1116391"/>
    <lineage>
        <taxon>Bacteria</taxon>
        <taxon>Bacillati</taxon>
        <taxon>Bacillota</taxon>
        <taxon>Bacilli</taxon>
        <taxon>Bacillales</taxon>
        <taxon>Paenibacillaceae</taxon>
        <taxon>Paenibacillus</taxon>
    </lineage>
</organism>